<name>A0A6A5NTD4_LUPAL</name>
<reference evidence="7" key="1">
    <citation type="journal article" date="2020" name="Nat. Commun.">
        <title>Genome sequence of the cluster root forming white lupin.</title>
        <authorList>
            <person name="Hufnagel B."/>
            <person name="Marques A."/>
            <person name="Soriano A."/>
            <person name="Marques L."/>
            <person name="Divol F."/>
            <person name="Doumas P."/>
            <person name="Sallet E."/>
            <person name="Mancinotti D."/>
            <person name="Carrere S."/>
            <person name="Marande W."/>
            <person name="Arribat S."/>
            <person name="Keller J."/>
            <person name="Huneau C."/>
            <person name="Blein T."/>
            <person name="Aime D."/>
            <person name="Laguerre M."/>
            <person name="Taylor J."/>
            <person name="Schubert V."/>
            <person name="Nelson M."/>
            <person name="Geu-Flores F."/>
            <person name="Crespi M."/>
            <person name="Gallardo-Guerrero K."/>
            <person name="Delaux P.-M."/>
            <person name="Salse J."/>
            <person name="Berges H."/>
            <person name="Guyot R."/>
            <person name="Gouzy J."/>
            <person name="Peret B."/>
        </authorList>
    </citation>
    <scope>NUCLEOTIDE SEQUENCE [LARGE SCALE GENOMIC DNA]</scope>
    <source>
        <strain evidence="7">cv. Amiga</strain>
    </source>
</reference>
<comment type="caution">
    <text evidence="6">The sequence shown here is derived from an EMBL/GenBank/DDBJ whole genome shotgun (WGS) entry which is preliminary data.</text>
</comment>
<evidence type="ECO:0000256" key="2">
    <source>
        <dbReference type="ARBA" id="ARBA00006948"/>
    </source>
</evidence>
<dbReference type="AlphaFoldDB" id="A0A6A5NTD4"/>
<dbReference type="InterPro" id="IPR006904">
    <property type="entry name" value="DUF716"/>
</dbReference>
<dbReference type="Pfam" id="PF04819">
    <property type="entry name" value="DUF716"/>
    <property type="match status" value="1"/>
</dbReference>
<comment type="similarity">
    <text evidence="2">Belongs to the TMEM45 family.</text>
</comment>
<keyword evidence="7" id="KW-1185">Reference proteome</keyword>
<proteinExistence type="inferred from homology"/>
<organism evidence="6 7">
    <name type="scientific">Lupinus albus</name>
    <name type="common">White lupine</name>
    <name type="synonym">Lupinus termis</name>
    <dbReference type="NCBI Taxonomy" id="3870"/>
    <lineage>
        <taxon>Eukaryota</taxon>
        <taxon>Viridiplantae</taxon>
        <taxon>Streptophyta</taxon>
        <taxon>Embryophyta</taxon>
        <taxon>Tracheophyta</taxon>
        <taxon>Spermatophyta</taxon>
        <taxon>Magnoliopsida</taxon>
        <taxon>eudicotyledons</taxon>
        <taxon>Gunneridae</taxon>
        <taxon>Pentapetalae</taxon>
        <taxon>rosids</taxon>
        <taxon>fabids</taxon>
        <taxon>Fabales</taxon>
        <taxon>Fabaceae</taxon>
        <taxon>Papilionoideae</taxon>
        <taxon>50 kb inversion clade</taxon>
        <taxon>genistoids sensu lato</taxon>
        <taxon>core genistoids</taxon>
        <taxon>Genisteae</taxon>
        <taxon>Lupinus</taxon>
    </lineage>
</organism>
<accession>A0A6A5NTD4</accession>
<evidence type="ECO:0000313" key="7">
    <source>
        <dbReference type="Proteomes" id="UP000447434"/>
    </source>
</evidence>
<keyword evidence="5" id="KW-0472">Membrane</keyword>
<gene>
    <name evidence="6" type="ORF">Lalb_Chr10g0093421</name>
</gene>
<dbReference type="GO" id="GO:0016020">
    <property type="term" value="C:membrane"/>
    <property type="evidence" value="ECO:0007669"/>
    <property type="project" value="UniProtKB-SubCell"/>
</dbReference>
<dbReference type="EMBL" id="WOCE01000010">
    <property type="protein sequence ID" value="KAE9605088.1"/>
    <property type="molecule type" value="Genomic_DNA"/>
</dbReference>
<dbReference type="Proteomes" id="UP000447434">
    <property type="component" value="Chromosome 10"/>
</dbReference>
<evidence type="ECO:0000313" key="6">
    <source>
        <dbReference type="EMBL" id="KAE9605088.1"/>
    </source>
</evidence>
<dbReference type="OrthoDB" id="551896at2759"/>
<sequence>MGLISYAFAGFGFILIGSHQILNTTLFNTNPSSSSSSSFFFLIFLSIFSSSFILNSLISLFDANNSNDAVGSALQLQILAVALIFLLYSILSLLNKHLHLPSQLQGLICNFAFVEEFLLFYLQRKDTNGVENRYYDLLLVPLGICIVANVFEFENSKSNAPKLGRGIGLILQGTWFVQTGFSLFSKNWVAEGCSLHQVSRGNYSLRCNGHLEYHRARAIATLQFNCHLALIVVVVVGLYPLVCRKDGGYVDSSKYRRIGAELQPIQNSANFTLDSDSDGDRDGDDGYEIKEGDNVVDQKEIVVELGLNGHGSHP</sequence>
<dbReference type="PANTHER" id="PTHR46285">
    <property type="entry name" value="PROTEINASE INHIBITOR I4, SERPIN (DUF716)-RELATED"/>
    <property type="match status" value="1"/>
</dbReference>
<evidence type="ECO:0000256" key="3">
    <source>
        <dbReference type="ARBA" id="ARBA00022692"/>
    </source>
</evidence>
<protein>
    <submittedName>
        <fullName evidence="6">Uncharacterized protein</fullName>
    </submittedName>
</protein>
<evidence type="ECO:0000256" key="4">
    <source>
        <dbReference type="ARBA" id="ARBA00022989"/>
    </source>
</evidence>
<dbReference type="PANTHER" id="PTHR46285:SF7">
    <property type="entry name" value="OS06G0238900 PROTEIN"/>
    <property type="match status" value="1"/>
</dbReference>
<evidence type="ECO:0000256" key="5">
    <source>
        <dbReference type="ARBA" id="ARBA00023136"/>
    </source>
</evidence>
<evidence type="ECO:0000256" key="1">
    <source>
        <dbReference type="ARBA" id="ARBA00004141"/>
    </source>
</evidence>
<comment type="subcellular location">
    <subcellularLocation>
        <location evidence="1">Membrane</location>
        <topology evidence="1">Multi-pass membrane protein</topology>
    </subcellularLocation>
</comment>
<keyword evidence="3" id="KW-0812">Transmembrane</keyword>
<keyword evidence="4" id="KW-1133">Transmembrane helix</keyword>